<dbReference type="AlphaFoldDB" id="A0AAN4Y8E8"/>
<protein>
    <submittedName>
        <fullName evidence="7">Unnamed protein product</fullName>
    </submittedName>
</protein>
<dbReference type="GO" id="GO:0005506">
    <property type="term" value="F:iron ion binding"/>
    <property type="evidence" value="ECO:0007669"/>
    <property type="project" value="InterPro"/>
</dbReference>
<dbReference type="GO" id="GO:0004497">
    <property type="term" value="F:monooxygenase activity"/>
    <property type="evidence" value="ECO:0007669"/>
    <property type="project" value="UniProtKB-KW"/>
</dbReference>
<name>A0AAN4Y8E8_ASPOZ</name>
<evidence type="ECO:0000256" key="4">
    <source>
        <dbReference type="ARBA" id="ARBA00023002"/>
    </source>
</evidence>
<comment type="similarity">
    <text evidence="2">Belongs to the cytochrome P450 family.</text>
</comment>
<dbReference type="PANTHER" id="PTHR46206:SF6">
    <property type="entry name" value="CYTOCHROME P450 MONOOXYGENASE AN1598-RELATED"/>
    <property type="match status" value="1"/>
</dbReference>
<dbReference type="PANTHER" id="PTHR46206">
    <property type="entry name" value="CYTOCHROME P450"/>
    <property type="match status" value="1"/>
</dbReference>
<evidence type="ECO:0000256" key="2">
    <source>
        <dbReference type="ARBA" id="ARBA00010617"/>
    </source>
</evidence>
<dbReference type="InterPro" id="IPR001128">
    <property type="entry name" value="Cyt_P450"/>
</dbReference>
<keyword evidence="4" id="KW-0560">Oxidoreductase</keyword>
<evidence type="ECO:0000256" key="1">
    <source>
        <dbReference type="ARBA" id="ARBA00001971"/>
    </source>
</evidence>
<organism evidence="7 8">
    <name type="scientific">Aspergillus oryzae</name>
    <name type="common">Yellow koji mold</name>
    <dbReference type="NCBI Taxonomy" id="5062"/>
    <lineage>
        <taxon>Eukaryota</taxon>
        <taxon>Fungi</taxon>
        <taxon>Dikarya</taxon>
        <taxon>Ascomycota</taxon>
        <taxon>Pezizomycotina</taxon>
        <taxon>Eurotiomycetes</taxon>
        <taxon>Eurotiomycetidae</taxon>
        <taxon>Eurotiales</taxon>
        <taxon>Aspergillaceae</taxon>
        <taxon>Aspergillus</taxon>
        <taxon>Aspergillus subgen. Circumdati</taxon>
    </lineage>
</organism>
<gene>
    <name evidence="7" type="ORF">Aory04_000127700</name>
</gene>
<comment type="cofactor">
    <cofactor evidence="1">
        <name>heme</name>
        <dbReference type="ChEBI" id="CHEBI:30413"/>
    </cofactor>
</comment>
<evidence type="ECO:0000313" key="8">
    <source>
        <dbReference type="Proteomes" id="UP001165205"/>
    </source>
</evidence>
<reference evidence="7" key="1">
    <citation type="submission" date="2023-04" db="EMBL/GenBank/DDBJ databases">
        <title>Aspergillus oryzae NBRC 4228.</title>
        <authorList>
            <person name="Ichikawa N."/>
            <person name="Sato H."/>
            <person name="Tonouchi N."/>
        </authorList>
    </citation>
    <scope>NUCLEOTIDE SEQUENCE</scope>
    <source>
        <strain evidence="7">NBRC 4228</strain>
    </source>
</reference>
<evidence type="ECO:0000313" key="7">
    <source>
        <dbReference type="EMBL" id="GMG23931.1"/>
    </source>
</evidence>
<sequence length="135" mass="15075">MVTNRQFSCAVSVSRFALSPFRLPGGSTVPAGVSVSAPSMMVNLDDSLWTDPTSFDGYRFEKLRTIKGNEQKFQYASTRYDSGFQGDNYSYRLIAMQCIGVELGLRHSCMPWPSLCQQSDQAHDCVLAFQIRISV</sequence>
<dbReference type="Proteomes" id="UP001165205">
    <property type="component" value="Unassembled WGS sequence"/>
</dbReference>
<evidence type="ECO:0000256" key="5">
    <source>
        <dbReference type="ARBA" id="ARBA00023004"/>
    </source>
</evidence>
<keyword evidence="5" id="KW-0408">Iron</keyword>
<dbReference type="InterPro" id="IPR036396">
    <property type="entry name" value="Cyt_P450_sf"/>
</dbReference>
<dbReference type="Gene3D" id="1.10.630.10">
    <property type="entry name" value="Cytochrome P450"/>
    <property type="match status" value="1"/>
</dbReference>
<dbReference type="Pfam" id="PF00067">
    <property type="entry name" value="p450"/>
    <property type="match status" value="1"/>
</dbReference>
<dbReference type="SUPFAM" id="SSF48264">
    <property type="entry name" value="Cytochrome P450"/>
    <property type="match status" value="1"/>
</dbReference>
<dbReference type="GO" id="GO:0020037">
    <property type="term" value="F:heme binding"/>
    <property type="evidence" value="ECO:0007669"/>
    <property type="project" value="InterPro"/>
</dbReference>
<evidence type="ECO:0000256" key="6">
    <source>
        <dbReference type="ARBA" id="ARBA00023033"/>
    </source>
</evidence>
<keyword evidence="6" id="KW-0503">Monooxygenase</keyword>
<dbReference type="EMBL" id="BSYA01000008">
    <property type="protein sequence ID" value="GMG23931.1"/>
    <property type="molecule type" value="Genomic_DNA"/>
</dbReference>
<proteinExistence type="inferred from homology"/>
<dbReference type="GO" id="GO:0019748">
    <property type="term" value="P:secondary metabolic process"/>
    <property type="evidence" value="ECO:0007669"/>
    <property type="project" value="UniProtKB-ARBA"/>
</dbReference>
<keyword evidence="3" id="KW-0479">Metal-binding</keyword>
<dbReference type="GO" id="GO:0016705">
    <property type="term" value="F:oxidoreductase activity, acting on paired donors, with incorporation or reduction of molecular oxygen"/>
    <property type="evidence" value="ECO:0007669"/>
    <property type="project" value="InterPro"/>
</dbReference>
<evidence type="ECO:0000256" key="3">
    <source>
        <dbReference type="ARBA" id="ARBA00022723"/>
    </source>
</evidence>
<accession>A0AAN4Y8E8</accession>
<comment type="caution">
    <text evidence="7">The sequence shown here is derived from an EMBL/GenBank/DDBJ whole genome shotgun (WGS) entry which is preliminary data.</text>
</comment>